<dbReference type="Gene3D" id="2.40.10.220">
    <property type="entry name" value="predicted glycosyltransferase like domains"/>
    <property type="match status" value="1"/>
</dbReference>
<dbReference type="Pfam" id="PF07238">
    <property type="entry name" value="PilZ"/>
    <property type="match status" value="1"/>
</dbReference>
<dbReference type="SUPFAM" id="SSF141371">
    <property type="entry name" value="PilZ domain-like"/>
    <property type="match status" value="1"/>
</dbReference>
<organism evidence="2 3">
    <name type="scientific">Desulfobotulus pelophilus</name>
    <dbReference type="NCBI Taxonomy" id="2823377"/>
    <lineage>
        <taxon>Bacteria</taxon>
        <taxon>Pseudomonadati</taxon>
        <taxon>Thermodesulfobacteriota</taxon>
        <taxon>Desulfobacteria</taxon>
        <taxon>Desulfobacterales</taxon>
        <taxon>Desulfobacteraceae</taxon>
        <taxon>Desulfobotulus</taxon>
    </lineage>
</organism>
<dbReference type="Proteomes" id="UP001209681">
    <property type="component" value="Unassembled WGS sequence"/>
</dbReference>
<keyword evidence="3" id="KW-1185">Reference proteome</keyword>
<sequence>MDDFREKRKNPRLTVFKPVVYTSEDQEYREYILDISGGGVFIKTRHILPPDTEIRLFLPFPGDNYISLIGVVVRSGEKGIAVEFCKDDMEIIHSLRNMIRNIRVLEE</sequence>
<dbReference type="RefSeq" id="WP_265426002.1">
    <property type="nucleotide sequence ID" value="NZ_JAPFPW010000021.1"/>
</dbReference>
<protein>
    <submittedName>
        <fullName evidence="2">PilZ domain-containing protein</fullName>
    </submittedName>
</protein>
<evidence type="ECO:0000313" key="3">
    <source>
        <dbReference type="Proteomes" id="UP001209681"/>
    </source>
</evidence>
<accession>A0ABT3NCE0</accession>
<reference evidence="2 3" key="1">
    <citation type="submission" date="2022-11" db="EMBL/GenBank/DDBJ databases">
        <title>Desulfobotulus tamanensis H1 sp. nov. - anaerobic, alkaliphilic, sulphate reducing bacterium isolated from terrestrial mud volcano.</title>
        <authorList>
            <person name="Frolova A."/>
            <person name="Merkel A.Y."/>
            <person name="Slobodkin A.I."/>
        </authorList>
    </citation>
    <scope>NUCLEOTIDE SEQUENCE [LARGE SCALE GENOMIC DNA]</scope>
    <source>
        <strain evidence="2 3">H1</strain>
    </source>
</reference>
<feature type="domain" description="PilZ" evidence="1">
    <location>
        <begin position="6"/>
        <end position="99"/>
    </location>
</feature>
<dbReference type="InterPro" id="IPR009875">
    <property type="entry name" value="PilZ_domain"/>
</dbReference>
<dbReference type="EMBL" id="JAPFPW010000021">
    <property type="protein sequence ID" value="MCW7755085.1"/>
    <property type="molecule type" value="Genomic_DNA"/>
</dbReference>
<gene>
    <name evidence="2" type="ORF">OOT00_13935</name>
</gene>
<evidence type="ECO:0000313" key="2">
    <source>
        <dbReference type="EMBL" id="MCW7755085.1"/>
    </source>
</evidence>
<evidence type="ECO:0000259" key="1">
    <source>
        <dbReference type="Pfam" id="PF07238"/>
    </source>
</evidence>
<proteinExistence type="predicted"/>
<comment type="caution">
    <text evidence="2">The sequence shown here is derived from an EMBL/GenBank/DDBJ whole genome shotgun (WGS) entry which is preliminary data.</text>
</comment>
<name>A0ABT3NCE0_9BACT</name>